<dbReference type="GO" id="GO:0032039">
    <property type="term" value="C:integrator complex"/>
    <property type="evidence" value="ECO:0007669"/>
    <property type="project" value="InterPro"/>
</dbReference>
<dbReference type="RefSeq" id="XP_024580937.1">
    <property type="nucleotide sequence ID" value="XM_024730684.1"/>
</dbReference>
<name>A0A0P1AVN2_PLAHL</name>
<sequence length="1082" mass="121561">MEIQLNAAPDDDDTPAASSTISPAVSMALLLSNDVDTPRDAIHSPLRFSSLNDSALSVESDTSTPKIPTLQTPKLQTLQNQLHRALEKLWGESAPAVKRQKKGKQSRRAKSAINNSADVYKTLEQLQCSISASSTPKALEDVIMISLSALELLDEKETIVEESEKGADVAAMLAKVSGKPVYMQLIRLLQRALTCIGDREVKELLTSVLNWSLARQKPEHWMWVLPVSAPLDSYLVHEFLVRQAIIKPDDVKWLIPILEFLTIKNPDQMVDIAQELLQECAKSSADRAVWMVQRLITLATESAVIVKACENSLQWIVTEELVTSLASKYDEAKKNSMTDVEWKRLDDLLLEFLLKRSAELSDSAFQLLLLLHKLTEAKNESLAASVALFHEQVVHFARLELSCEFVQGIYRYLPYISRTSLRLLQEMTTLEGTPDSCMADDEKVSKDAAFHHFKKWKEWLVLIAHRVSRKEVTEQLIKAELVRAEFEEVRLVYSFDKICDADRALCELLTTLLTPKPIEYVAFIRDILQQGKSASIKVQRRVLAIVQMLLTLNDTKFGNSAENEQNITLDDKKTSSIDKLARTMSWSLTLDAFNMWKGETGIEFYESFLDFACSKDFTVASRALLLVSRTPFLSLEDPKWQFRCVRKLSRVYFSQLRQYRVILVQEKDESSGDNKSQKNAIQSHLHSLKMVLFRVLVMEGGITHYSSSVYSIFASLWLDALLSTISATSVPTHFPNGVNFAHLSTNDEDELNERQIFRCERTISSKCTNLQSSQVITKNPDAKLVYRKTLDSSWEREMRAARVCSVYATDLLAQLFASTGTPATILADNPSQVKMGLSPDEGALLERRLTIIVNMLLERVIPCCGITSDEIYKDLLPNRSTFDVDLRIEQWLNHFPAFLPLLRSIVTPAVVIGSSQLLRLIPIFKSALVVLIGHWNSVKGDLSGNNLDVPPYMRNANQLTLTCELIRLLRATNWLPTQLSKTAELLPLTTPADIRSILFSCWFYLSDHPPRSGSHAPTPATSAAASPISSGSSPAGFNITDVSLNGSSRSSHPPLEFYLVPLRKALHRNIRKIGAKYPLFMC</sequence>
<keyword evidence="2" id="KW-1185">Reference proteome</keyword>
<accession>A0A0P1AVN2</accession>
<reference evidence="2" key="1">
    <citation type="submission" date="2014-09" db="EMBL/GenBank/DDBJ databases">
        <authorList>
            <person name="Sharma Rahul"/>
            <person name="Thines Marco"/>
        </authorList>
    </citation>
    <scope>NUCLEOTIDE SEQUENCE [LARGE SCALE GENOMIC DNA]</scope>
</reference>
<dbReference type="InterPro" id="IPR040316">
    <property type="entry name" value="INTS5"/>
</dbReference>
<dbReference type="PANTHER" id="PTHR31697">
    <property type="entry name" value="INTEGRATOR COMPLEX SUBUNIT 5"/>
    <property type="match status" value="1"/>
</dbReference>
<dbReference type="EMBL" id="CCYD01001204">
    <property type="protein sequence ID" value="CEG44568.1"/>
    <property type="molecule type" value="Genomic_DNA"/>
</dbReference>
<dbReference type="GO" id="GO:0034472">
    <property type="term" value="P:snRNA 3'-end processing"/>
    <property type="evidence" value="ECO:0007669"/>
    <property type="project" value="TreeGrafter"/>
</dbReference>
<dbReference type="GeneID" id="36395974"/>
<dbReference type="PANTHER" id="PTHR31697:SF2">
    <property type="entry name" value="INTEGRATOR COMPLEX SUBUNIT 5"/>
    <property type="match status" value="1"/>
</dbReference>
<dbReference type="Proteomes" id="UP000054928">
    <property type="component" value="Unassembled WGS sequence"/>
</dbReference>
<dbReference type="AlphaFoldDB" id="A0A0P1AVN2"/>
<dbReference type="OMA" id="NHFPAFL"/>
<proteinExistence type="predicted"/>
<evidence type="ECO:0000313" key="1">
    <source>
        <dbReference type="EMBL" id="CEG44568.1"/>
    </source>
</evidence>
<protein>
    <submittedName>
        <fullName evidence="1">Uncharacterized protein</fullName>
    </submittedName>
</protein>
<dbReference type="OrthoDB" id="69088at2759"/>
<dbReference type="STRING" id="4781.A0A0P1AVN2"/>
<evidence type="ECO:0000313" key="2">
    <source>
        <dbReference type="Proteomes" id="UP000054928"/>
    </source>
</evidence>
<organism evidence="1 2">
    <name type="scientific">Plasmopara halstedii</name>
    <name type="common">Downy mildew of sunflower</name>
    <dbReference type="NCBI Taxonomy" id="4781"/>
    <lineage>
        <taxon>Eukaryota</taxon>
        <taxon>Sar</taxon>
        <taxon>Stramenopiles</taxon>
        <taxon>Oomycota</taxon>
        <taxon>Peronosporomycetes</taxon>
        <taxon>Peronosporales</taxon>
        <taxon>Peronosporaceae</taxon>
        <taxon>Plasmopara</taxon>
    </lineage>
</organism>